<evidence type="ECO:0008006" key="5">
    <source>
        <dbReference type="Google" id="ProtNLM"/>
    </source>
</evidence>
<organism evidence="3 4">
    <name type="scientific">Ciona savignyi</name>
    <name type="common">Pacific transparent sea squirt</name>
    <dbReference type="NCBI Taxonomy" id="51511"/>
    <lineage>
        <taxon>Eukaryota</taxon>
        <taxon>Metazoa</taxon>
        <taxon>Chordata</taxon>
        <taxon>Tunicata</taxon>
        <taxon>Ascidiacea</taxon>
        <taxon>Phlebobranchia</taxon>
        <taxon>Cionidae</taxon>
        <taxon>Ciona</taxon>
    </lineage>
</organism>
<dbReference type="AlphaFoldDB" id="H2Z8N3"/>
<dbReference type="Proteomes" id="UP000007875">
    <property type="component" value="Unassembled WGS sequence"/>
</dbReference>
<feature type="compositionally biased region" description="Pro residues" evidence="1">
    <location>
        <begin position="58"/>
        <end position="71"/>
    </location>
</feature>
<dbReference type="InParanoid" id="H2Z8N3"/>
<dbReference type="SUPFAM" id="SSF56436">
    <property type="entry name" value="C-type lectin-like"/>
    <property type="match status" value="1"/>
</dbReference>
<reference evidence="3" key="2">
    <citation type="submission" date="2025-08" db="UniProtKB">
        <authorList>
            <consortium name="Ensembl"/>
        </authorList>
    </citation>
    <scope>IDENTIFICATION</scope>
</reference>
<reference evidence="4" key="1">
    <citation type="submission" date="2003-08" db="EMBL/GenBank/DDBJ databases">
        <authorList>
            <person name="Birren B."/>
            <person name="Nusbaum C."/>
            <person name="Abebe A."/>
            <person name="Abouelleil A."/>
            <person name="Adekoya E."/>
            <person name="Ait-zahra M."/>
            <person name="Allen N."/>
            <person name="Allen T."/>
            <person name="An P."/>
            <person name="Anderson M."/>
            <person name="Anderson S."/>
            <person name="Arachchi H."/>
            <person name="Armbruster J."/>
            <person name="Bachantsang P."/>
            <person name="Baldwin J."/>
            <person name="Barry A."/>
            <person name="Bayul T."/>
            <person name="Blitshsteyn B."/>
            <person name="Bloom T."/>
            <person name="Blye J."/>
            <person name="Boguslavskiy L."/>
            <person name="Borowsky M."/>
            <person name="Boukhgalter B."/>
            <person name="Brunache A."/>
            <person name="Butler J."/>
            <person name="Calixte N."/>
            <person name="Calvo S."/>
            <person name="Camarata J."/>
            <person name="Campo K."/>
            <person name="Chang J."/>
            <person name="Cheshatsang Y."/>
            <person name="Citroen M."/>
            <person name="Collymore A."/>
            <person name="Considine T."/>
            <person name="Cook A."/>
            <person name="Cooke P."/>
            <person name="Corum B."/>
            <person name="Cuomo C."/>
            <person name="David R."/>
            <person name="Dawoe T."/>
            <person name="Degray S."/>
            <person name="Dodge S."/>
            <person name="Dooley K."/>
            <person name="Dorje P."/>
            <person name="Dorjee K."/>
            <person name="Dorris L."/>
            <person name="Duffey N."/>
            <person name="Dupes A."/>
            <person name="Elkins T."/>
            <person name="Engels R."/>
            <person name="Erickson J."/>
            <person name="Farina A."/>
            <person name="Faro S."/>
            <person name="Ferreira P."/>
            <person name="Fischer H."/>
            <person name="Fitzgerald M."/>
            <person name="Foley K."/>
            <person name="Gage D."/>
            <person name="Galagan J."/>
            <person name="Gearin G."/>
            <person name="Gnerre S."/>
            <person name="Gnirke A."/>
            <person name="Goyette A."/>
            <person name="Graham J."/>
            <person name="Grandbois E."/>
            <person name="Gyaltsen K."/>
            <person name="Hafez N."/>
            <person name="Hagopian D."/>
            <person name="Hagos B."/>
            <person name="Hall J."/>
            <person name="Hatcher B."/>
            <person name="Heller A."/>
            <person name="Higgins H."/>
            <person name="Honan T."/>
            <person name="Horn A."/>
            <person name="Houde N."/>
            <person name="Hughes L."/>
            <person name="Hulme W."/>
            <person name="Husby E."/>
            <person name="Iliev I."/>
            <person name="Jaffe D."/>
            <person name="Jones C."/>
            <person name="Kamal M."/>
            <person name="Kamat A."/>
            <person name="Kamvysselis M."/>
            <person name="Karlsson E."/>
            <person name="Kells C."/>
            <person name="Kieu A."/>
            <person name="Kisner P."/>
            <person name="Kodira C."/>
            <person name="Kulbokas E."/>
            <person name="Labutti K."/>
            <person name="Lama D."/>
            <person name="Landers T."/>
            <person name="Leger J."/>
            <person name="Levine S."/>
            <person name="Lewis D."/>
            <person name="Lewis T."/>
            <person name="Lindblad-toh K."/>
            <person name="Liu X."/>
            <person name="Lokyitsang T."/>
            <person name="Lokyitsang Y."/>
            <person name="Lucien O."/>
            <person name="Lui A."/>
            <person name="Ma L.J."/>
            <person name="Mabbitt R."/>
            <person name="Macdonald J."/>
            <person name="Maclean C."/>
            <person name="Major J."/>
            <person name="Manning J."/>
            <person name="Marabella R."/>
            <person name="Maru K."/>
            <person name="Matthews C."/>
            <person name="Mauceli E."/>
            <person name="Mccarthy M."/>
            <person name="Mcdonough S."/>
            <person name="Mcghee T."/>
            <person name="Meldrim J."/>
            <person name="Meneus L."/>
            <person name="Mesirov J."/>
            <person name="Mihalev A."/>
            <person name="Mihova T."/>
            <person name="Mikkelsen T."/>
            <person name="Mlenga V."/>
            <person name="Moru K."/>
            <person name="Mozes J."/>
            <person name="Mulrain L."/>
            <person name="Munson G."/>
            <person name="Naylor J."/>
            <person name="Newes C."/>
            <person name="Nguyen C."/>
            <person name="Nguyen N."/>
            <person name="Nguyen T."/>
            <person name="Nicol R."/>
            <person name="Nielsen C."/>
            <person name="Nizzari M."/>
            <person name="Norbu C."/>
            <person name="Norbu N."/>
            <person name="O'donnell P."/>
            <person name="Okoawo O."/>
            <person name="O'leary S."/>
            <person name="Omotosho B."/>
            <person name="O'neill K."/>
            <person name="Osman S."/>
            <person name="Parker S."/>
            <person name="Perrin D."/>
            <person name="Phunkhang P."/>
            <person name="Piqani B."/>
            <person name="Purcell S."/>
            <person name="Rachupka T."/>
            <person name="Ramasamy U."/>
            <person name="Rameau R."/>
            <person name="Ray V."/>
            <person name="Raymond C."/>
            <person name="Retta R."/>
            <person name="Richardson S."/>
            <person name="Rise C."/>
            <person name="Rodriguez J."/>
            <person name="Rogers J."/>
            <person name="Rogov P."/>
            <person name="Rutman M."/>
            <person name="Schupbach R."/>
            <person name="Seaman C."/>
            <person name="Settipalli S."/>
            <person name="Sharpe T."/>
            <person name="Sheridan J."/>
            <person name="Sherpa N."/>
            <person name="Shi J."/>
            <person name="Smirnov S."/>
            <person name="Smith C."/>
            <person name="Sougnez C."/>
            <person name="Spencer B."/>
            <person name="Stalker J."/>
            <person name="Stange-thomann N."/>
            <person name="Stavropoulos S."/>
            <person name="Stetson K."/>
            <person name="Stone C."/>
            <person name="Stone S."/>
            <person name="Stubbs M."/>
            <person name="Talamas J."/>
            <person name="Tchuinga P."/>
            <person name="Tenzing P."/>
            <person name="Tesfaye S."/>
            <person name="Theodore J."/>
            <person name="Thoulutsang Y."/>
            <person name="Topham K."/>
            <person name="Towey S."/>
            <person name="Tsamla T."/>
            <person name="Tsomo N."/>
            <person name="Vallee D."/>
            <person name="Vassiliev H."/>
            <person name="Venkataraman V."/>
            <person name="Vinson J."/>
            <person name="Vo A."/>
            <person name="Wade C."/>
            <person name="Wang S."/>
            <person name="Wangchuk T."/>
            <person name="Wangdi T."/>
            <person name="Whittaker C."/>
            <person name="Wilkinson J."/>
            <person name="Wu Y."/>
            <person name="Wyman D."/>
            <person name="Yadav S."/>
            <person name="Yang S."/>
            <person name="Yang X."/>
            <person name="Yeager S."/>
            <person name="Yee E."/>
            <person name="Young G."/>
            <person name="Zainoun J."/>
            <person name="Zembeck L."/>
            <person name="Zimmer A."/>
            <person name="Zody M."/>
            <person name="Lander E."/>
        </authorList>
    </citation>
    <scope>NUCLEOTIDE SEQUENCE [LARGE SCALE GENOMIC DNA]</scope>
</reference>
<dbReference type="OMA" id="INNAMYD"/>
<dbReference type="Gene3D" id="1.20.5.320">
    <property type="entry name" value="6-Phosphogluconate Dehydrogenase, domain 3"/>
    <property type="match status" value="1"/>
</dbReference>
<sequence length="178" mass="19828">MWKLFFLFALFLQFASTSSEYLVCKTVERVFDQFDSVNQSRIQQGPRGPAGKSGKKGPPGPQGIPGPPGPCSPSSRVNWTEIDIRIREAIANYTSGRIDRQCNCSTTEPTTAPTTTNIIPGSCTGIVFERNCIWLPYTRGTIRKNKAQALSHCQRLNGTLVDILNQAMHNQIYSYVKR</sequence>
<reference evidence="3" key="3">
    <citation type="submission" date="2025-09" db="UniProtKB">
        <authorList>
            <consortium name="Ensembl"/>
        </authorList>
    </citation>
    <scope>IDENTIFICATION</scope>
</reference>
<dbReference type="HOGENOM" id="CLU_087313_0_0_1"/>
<dbReference type="GeneTree" id="ENSGT00530000064742"/>
<name>H2Z8N3_CIOSA</name>
<evidence type="ECO:0000256" key="2">
    <source>
        <dbReference type="SAM" id="SignalP"/>
    </source>
</evidence>
<dbReference type="Ensembl" id="ENSCSAVT00000014105.1">
    <property type="protein sequence ID" value="ENSCSAVP00000013945.1"/>
    <property type="gene ID" value="ENSCSAVG00000008178.1"/>
</dbReference>
<evidence type="ECO:0000256" key="1">
    <source>
        <dbReference type="SAM" id="MobiDB-lite"/>
    </source>
</evidence>
<feature type="chain" id="PRO_5003579057" description="C-type lectin domain-containing protein" evidence="2">
    <location>
        <begin position="20"/>
        <end position="178"/>
    </location>
</feature>
<feature type="region of interest" description="Disordered" evidence="1">
    <location>
        <begin position="38"/>
        <end position="74"/>
    </location>
</feature>
<dbReference type="InterPro" id="IPR016187">
    <property type="entry name" value="CTDL_fold"/>
</dbReference>
<keyword evidence="4" id="KW-1185">Reference proteome</keyword>
<protein>
    <recommendedName>
        <fullName evidence="5">C-type lectin domain-containing protein</fullName>
    </recommendedName>
</protein>
<keyword evidence="2" id="KW-0732">Signal</keyword>
<accession>H2Z8N3</accession>
<dbReference type="CDD" id="cd00037">
    <property type="entry name" value="CLECT"/>
    <property type="match status" value="1"/>
</dbReference>
<proteinExistence type="predicted"/>
<feature type="signal peptide" evidence="2">
    <location>
        <begin position="1"/>
        <end position="19"/>
    </location>
</feature>
<evidence type="ECO:0000313" key="4">
    <source>
        <dbReference type="Proteomes" id="UP000007875"/>
    </source>
</evidence>
<evidence type="ECO:0000313" key="3">
    <source>
        <dbReference type="Ensembl" id="ENSCSAVP00000013945.1"/>
    </source>
</evidence>